<keyword evidence="1" id="KW-0812">Transmembrane</keyword>
<sequence length="127" mass="13168">MEPRPPWSDRRRRTLLALAGAMLAFTLAGIGLPGEFGATSAILAALCAFLFVVATVVFVAVPGPGTLGTLARSVPLAGASLVVAVLLLLSTPADLRWLWVTGTVVTAAWTAAALWDSRRSGQSDGRP</sequence>
<accession>A0ABP6NV70</accession>
<feature type="transmembrane region" description="Helical" evidence="1">
    <location>
        <begin position="41"/>
        <end position="61"/>
    </location>
</feature>
<proteinExistence type="predicted"/>
<dbReference type="Proteomes" id="UP001499924">
    <property type="component" value="Unassembled WGS sequence"/>
</dbReference>
<protein>
    <recommendedName>
        <fullName evidence="4">Integral membrane protein</fullName>
    </recommendedName>
</protein>
<feature type="transmembrane region" description="Helical" evidence="1">
    <location>
        <begin position="97"/>
        <end position="115"/>
    </location>
</feature>
<name>A0ABP6NV70_9ACTN</name>
<feature type="transmembrane region" description="Helical" evidence="1">
    <location>
        <begin position="73"/>
        <end position="91"/>
    </location>
</feature>
<comment type="caution">
    <text evidence="2">The sequence shown here is derived from an EMBL/GenBank/DDBJ whole genome shotgun (WGS) entry which is preliminary data.</text>
</comment>
<evidence type="ECO:0000256" key="1">
    <source>
        <dbReference type="SAM" id="Phobius"/>
    </source>
</evidence>
<reference evidence="3" key="1">
    <citation type="journal article" date="2019" name="Int. J. Syst. Evol. Microbiol.">
        <title>The Global Catalogue of Microorganisms (GCM) 10K type strain sequencing project: providing services to taxonomists for standard genome sequencing and annotation.</title>
        <authorList>
            <consortium name="The Broad Institute Genomics Platform"/>
            <consortium name="The Broad Institute Genome Sequencing Center for Infectious Disease"/>
            <person name="Wu L."/>
            <person name="Ma J."/>
        </authorList>
    </citation>
    <scope>NUCLEOTIDE SEQUENCE [LARGE SCALE GENOMIC DNA]</scope>
    <source>
        <strain evidence="3">JCM 15614</strain>
    </source>
</reference>
<gene>
    <name evidence="2" type="ORF">GCM10010531_07320</name>
</gene>
<organism evidence="2 3">
    <name type="scientific">Blastococcus jejuensis</name>
    <dbReference type="NCBI Taxonomy" id="351224"/>
    <lineage>
        <taxon>Bacteria</taxon>
        <taxon>Bacillati</taxon>
        <taxon>Actinomycetota</taxon>
        <taxon>Actinomycetes</taxon>
        <taxon>Geodermatophilales</taxon>
        <taxon>Geodermatophilaceae</taxon>
        <taxon>Blastococcus</taxon>
    </lineage>
</organism>
<dbReference type="RefSeq" id="WP_344687169.1">
    <property type="nucleotide sequence ID" value="NZ_BAAAVV010000001.1"/>
</dbReference>
<evidence type="ECO:0000313" key="2">
    <source>
        <dbReference type="EMBL" id="GAA3158438.1"/>
    </source>
</evidence>
<keyword evidence="1" id="KW-1133">Transmembrane helix</keyword>
<keyword evidence="1" id="KW-0472">Membrane</keyword>
<evidence type="ECO:0000313" key="3">
    <source>
        <dbReference type="Proteomes" id="UP001499924"/>
    </source>
</evidence>
<evidence type="ECO:0008006" key="4">
    <source>
        <dbReference type="Google" id="ProtNLM"/>
    </source>
</evidence>
<dbReference type="EMBL" id="BAAAVV010000001">
    <property type="protein sequence ID" value="GAA3158438.1"/>
    <property type="molecule type" value="Genomic_DNA"/>
</dbReference>
<keyword evidence="3" id="KW-1185">Reference proteome</keyword>